<organism evidence="9 10">
    <name type="scientific">Cohnella fermenti</name>
    <dbReference type="NCBI Taxonomy" id="2565925"/>
    <lineage>
        <taxon>Bacteria</taxon>
        <taxon>Bacillati</taxon>
        <taxon>Bacillota</taxon>
        <taxon>Bacilli</taxon>
        <taxon>Bacillales</taxon>
        <taxon>Paenibacillaceae</taxon>
        <taxon>Cohnella</taxon>
    </lineage>
</organism>
<dbReference type="Proteomes" id="UP000310636">
    <property type="component" value="Unassembled WGS sequence"/>
</dbReference>
<feature type="transmembrane region" description="Helical" evidence="7">
    <location>
        <begin position="87"/>
        <end position="111"/>
    </location>
</feature>
<evidence type="ECO:0000256" key="7">
    <source>
        <dbReference type="RuleBase" id="RU363032"/>
    </source>
</evidence>
<feature type="transmembrane region" description="Helical" evidence="7">
    <location>
        <begin position="156"/>
        <end position="179"/>
    </location>
</feature>
<feature type="transmembrane region" description="Helical" evidence="7">
    <location>
        <begin position="200"/>
        <end position="225"/>
    </location>
</feature>
<keyword evidence="2 7" id="KW-0813">Transport</keyword>
<evidence type="ECO:0000256" key="1">
    <source>
        <dbReference type="ARBA" id="ARBA00004651"/>
    </source>
</evidence>
<dbReference type="GO" id="GO:0005886">
    <property type="term" value="C:plasma membrane"/>
    <property type="evidence" value="ECO:0007669"/>
    <property type="project" value="UniProtKB-SubCell"/>
</dbReference>
<feature type="domain" description="ABC transmembrane type-1" evidence="8">
    <location>
        <begin position="88"/>
        <end position="280"/>
    </location>
</feature>
<dbReference type="PROSITE" id="PS50928">
    <property type="entry name" value="ABC_TM1"/>
    <property type="match status" value="1"/>
</dbReference>
<comment type="similarity">
    <text evidence="7">Belongs to the binding-protein-dependent transport system permease family.</text>
</comment>
<dbReference type="RefSeq" id="WP_136372940.1">
    <property type="nucleotide sequence ID" value="NZ_SSOB01000046.1"/>
</dbReference>
<comment type="subcellular location">
    <subcellularLocation>
        <location evidence="1 7">Cell membrane</location>
        <topology evidence="1 7">Multi-pass membrane protein</topology>
    </subcellularLocation>
</comment>
<evidence type="ECO:0000256" key="4">
    <source>
        <dbReference type="ARBA" id="ARBA00022692"/>
    </source>
</evidence>
<dbReference type="OrthoDB" id="9772609at2"/>
<reference evidence="9 10" key="1">
    <citation type="submission" date="2019-04" db="EMBL/GenBank/DDBJ databases">
        <title>Cohnella sp. nov. isolated from preserved vegetables.</title>
        <authorList>
            <person name="Lin S.-Y."/>
            <person name="Hung M.-H."/>
            <person name="Young C.-C."/>
        </authorList>
    </citation>
    <scope>NUCLEOTIDE SEQUENCE [LARGE SCALE GENOMIC DNA]</scope>
    <source>
        <strain evidence="9 10">CC-MHH1044</strain>
    </source>
</reference>
<keyword evidence="4 7" id="KW-0812">Transmembrane</keyword>
<feature type="transmembrane region" description="Helical" evidence="7">
    <location>
        <begin position="123"/>
        <end position="144"/>
    </location>
</feature>
<keyword evidence="3" id="KW-1003">Cell membrane</keyword>
<name>A0A4S4BHI1_9BACL</name>
<proteinExistence type="inferred from homology"/>
<evidence type="ECO:0000313" key="9">
    <source>
        <dbReference type="EMBL" id="THF74017.1"/>
    </source>
</evidence>
<comment type="caution">
    <text evidence="9">The sequence shown here is derived from an EMBL/GenBank/DDBJ whole genome shotgun (WGS) entry which is preliminary data.</text>
</comment>
<keyword evidence="5 7" id="KW-1133">Transmembrane helix</keyword>
<dbReference type="InterPro" id="IPR000515">
    <property type="entry name" value="MetI-like"/>
</dbReference>
<keyword evidence="10" id="KW-1185">Reference proteome</keyword>
<keyword evidence="6 7" id="KW-0472">Membrane</keyword>
<evidence type="ECO:0000256" key="3">
    <source>
        <dbReference type="ARBA" id="ARBA00022475"/>
    </source>
</evidence>
<dbReference type="Pfam" id="PF00528">
    <property type="entry name" value="BPD_transp_1"/>
    <property type="match status" value="1"/>
</dbReference>
<dbReference type="InterPro" id="IPR035906">
    <property type="entry name" value="MetI-like_sf"/>
</dbReference>
<evidence type="ECO:0000256" key="5">
    <source>
        <dbReference type="ARBA" id="ARBA00022989"/>
    </source>
</evidence>
<evidence type="ECO:0000256" key="2">
    <source>
        <dbReference type="ARBA" id="ARBA00022448"/>
    </source>
</evidence>
<feature type="transmembrane region" description="Helical" evidence="7">
    <location>
        <begin position="261"/>
        <end position="280"/>
    </location>
</feature>
<sequence length="295" mass="32579">MSRSIAQTEAGREALRDSSAESRSKKLYAVEAAAVLLALLFLSPFYFVLVNSVKSLGEIMVDAASFPKKYLFSNYSDVWGIIRFPNVLYHSFLITALSVLGLIVLSSMTAYRIVRRPTLGNKVLFFCFIASMTIPFQSVMLQLVRVTSTLELRGNLLGIVVCYLGFGLALSVVLFHGFIKGVPLEIEEAAVVDGCSPYGVFWRIVFPLLKPITVTVIILNTLWIWNDYLLPVLIIGSNKDLTTIPLAVTRFFGQYTKQWDLALAGLAMSVTPIIILFLALQKHIVEGITSGSIKG</sequence>
<evidence type="ECO:0000256" key="6">
    <source>
        <dbReference type="ARBA" id="ARBA00023136"/>
    </source>
</evidence>
<evidence type="ECO:0000313" key="10">
    <source>
        <dbReference type="Proteomes" id="UP000310636"/>
    </source>
</evidence>
<evidence type="ECO:0000259" key="8">
    <source>
        <dbReference type="PROSITE" id="PS50928"/>
    </source>
</evidence>
<dbReference type="PANTHER" id="PTHR43744">
    <property type="entry name" value="ABC TRANSPORTER PERMEASE PROTEIN MG189-RELATED-RELATED"/>
    <property type="match status" value="1"/>
</dbReference>
<dbReference type="GO" id="GO:0055085">
    <property type="term" value="P:transmembrane transport"/>
    <property type="evidence" value="ECO:0007669"/>
    <property type="project" value="InterPro"/>
</dbReference>
<protein>
    <submittedName>
        <fullName evidence="9">Carbohydrate ABC transporter permease</fullName>
    </submittedName>
</protein>
<dbReference type="Gene3D" id="1.10.3720.10">
    <property type="entry name" value="MetI-like"/>
    <property type="match status" value="1"/>
</dbReference>
<dbReference type="AlphaFoldDB" id="A0A4S4BHI1"/>
<dbReference type="EMBL" id="SSOB01000046">
    <property type="protein sequence ID" value="THF74017.1"/>
    <property type="molecule type" value="Genomic_DNA"/>
</dbReference>
<feature type="transmembrane region" description="Helical" evidence="7">
    <location>
        <begin position="27"/>
        <end position="49"/>
    </location>
</feature>
<dbReference type="CDD" id="cd06261">
    <property type="entry name" value="TM_PBP2"/>
    <property type="match status" value="1"/>
</dbReference>
<dbReference type="SUPFAM" id="SSF161098">
    <property type="entry name" value="MetI-like"/>
    <property type="match status" value="1"/>
</dbReference>
<accession>A0A4S4BHI1</accession>
<gene>
    <name evidence="9" type="ORF">E6C55_26940</name>
</gene>
<dbReference type="PANTHER" id="PTHR43744:SF12">
    <property type="entry name" value="ABC TRANSPORTER PERMEASE PROTEIN MG189-RELATED"/>
    <property type="match status" value="1"/>
</dbReference>